<organism evidence="2 3">
    <name type="scientific">Hypothenemus hampei</name>
    <name type="common">Coffee berry borer</name>
    <dbReference type="NCBI Taxonomy" id="57062"/>
    <lineage>
        <taxon>Eukaryota</taxon>
        <taxon>Metazoa</taxon>
        <taxon>Ecdysozoa</taxon>
        <taxon>Arthropoda</taxon>
        <taxon>Hexapoda</taxon>
        <taxon>Insecta</taxon>
        <taxon>Pterygota</taxon>
        <taxon>Neoptera</taxon>
        <taxon>Endopterygota</taxon>
        <taxon>Coleoptera</taxon>
        <taxon>Polyphaga</taxon>
        <taxon>Cucujiformia</taxon>
        <taxon>Curculionidae</taxon>
        <taxon>Scolytinae</taxon>
        <taxon>Hypothenemus</taxon>
    </lineage>
</organism>
<protein>
    <submittedName>
        <fullName evidence="2">Uncharacterized protein</fullName>
    </submittedName>
</protein>
<proteinExistence type="predicted"/>
<reference evidence="2 3" key="1">
    <citation type="submission" date="2024-05" db="EMBL/GenBank/DDBJ databases">
        <title>Genetic variation in Jamaican populations of the coffee berry borer (Hypothenemus hampei).</title>
        <authorList>
            <person name="Errbii M."/>
            <person name="Myrie A."/>
        </authorList>
    </citation>
    <scope>NUCLEOTIDE SEQUENCE [LARGE SCALE GENOMIC DNA]</scope>
    <source>
        <strain evidence="2">JA-Hopewell-2020-01-JO</strain>
        <tissue evidence="2">Whole body</tissue>
    </source>
</reference>
<sequence>METYLQLGHKALELLVKNDETIVIPEKVLQLCQNYDMIVLNFLYQSYKKDLNGVILNIEQDFNSQLQVSTFLGSLKKNKANLSLVICTEDTVCKWHYFLSLCGSFKVHIITGESNLKTITENENGVLIVTLSNVKLLEKLINFNYLFVVIENFEEIVSKIVVRKLEAEFKIGITDRNFYLNPDQKLQWSMLNWANPGCVGKLNDFYEIDNENFTQFRDNYKEWWFRLTWNFCESFVKPNKEDKELLNRKIEEWTRSNNISTCFPENKRKTKKSTPKSSSTSANTFKKNVPKNKKESPKKYNLKSEEPILSSPKREEEEEAAASINTFDQNLVNLPNQQLKIEENSCDLTLHELLRENEKYMKNSPDYLQNNDDSMSSSELMLCSLVRNKRKSKKESQKSNCSSTDSKDISNKKMKIKEENVDIASEVDKLVAEVMEMVKQ</sequence>
<gene>
    <name evidence="2" type="ORF">ABEB36_009792</name>
</gene>
<dbReference type="InterPro" id="IPR038718">
    <property type="entry name" value="SNF2-like_sf"/>
</dbReference>
<evidence type="ECO:0000313" key="2">
    <source>
        <dbReference type="EMBL" id="KAL1494147.1"/>
    </source>
</evidence>
<evidence type="ECO:0000256" key="1">
    <source>
        <dbReference type="SAM" id="MobiDB-lite"/>
    </source>
</evidence>
<name>A0ABD1ELK2_HYPHA</name>
<feature type="compositionally biased region" description="Basic and acidic residues" evidence="1">
    <location>
        <begin position="405"/>
        <end position="418"/>
    </location>
</feature>
<dbReference type="AlphaFoldDB" id="A0ABD1ELK2"/>
<feature type="region of interest" description="Disordered" evidence="1">
    <location>
        <begin position="261"/>
        <end position="321"/>
    </location>
</feature>
<comment type="caution">
    <text evidence="2">The sequence shown here is derived from an EMBL/GenBank/DDBJ whole genome shotgun (WGS) entry which is preliminary data.</text>
</comment>
<dbReference type="Gene3D" id="3.40.50.10810">
    <property type="entry name" value="Tandem AAA-ATPase domain"/>
    <property type="match status" value="1"/>
</dbReference>
<keyword evidence="3" id="KW-1185">Reference proteome</keyword>
<feature type="region of interest" description="Disordered" evidence="1">
    <location>
        <begin position="388"/>
        <end position="418"/>
    </location>
</feature>
<dbReference type="EMBL" id="JBDJPC010000007">
    <property type="protein sequence ID" value="KAL1494147.1"/>
    <property type="molecule type" value="Genomic_DNA"/>
</dbReference>
<evidence type="ECO:0000313" key="3">
    <source>
        <dbReference type="Proteomes" id="UP001566132"/>
    </source>
</evidence>
<dbReference type="Proteomes" id="UP001566132">
    <property type="component" value="Unassembled WGS sequence"/>
</dbReference>
<accession>A0ABD1ELK2</accession>
<feature type="compositionally biased region" description="Basic and acidic residues" evidence="1">
    <location>
        <begin position="292"/>
        <end position="306"/>
    </location>
</feature>